<dbReference type="Proteomes" id="UP000515703">
    <property type="component" value="Chromosome"/>
</dbReference>
<sequence>MITSKDVAKLAGVSHTTVSRAFRGDAKIKPETYQRIMNVSKELGYSPNRIASSLRQKNTKTIGLIISHGFNPLFLKITHRIETELAIHGYHLLISFDDGDSDKQWNIIQSLAAGQVNVIIFTPLIHSTADHNRLYSLIQHSPIRFIQLISNPFEDITSFYFDDNYGSYLGTRHLLSNGHNRILMIGGINRVEGYEKAYQESELTPPIKFSDLTGSTEEASYHNIKEALLKEKPTAVFSVSEPLSYITYQVLSDLAMQIPSDISFLSFDDERWLQLLHISAIGHPVQALSNVIVREILSYETSDSEVYPSSTSFKPFLIERNSVLPNNKQ</sequence>
<evidence type="ECO:0000256" key="2">
    <source>
        <dbReference type="ARBA" id="ARBA00023015"/>
    </source>
</evidence>
<dbReference type="Gene3D" id="1.10.260.40">
    <property type="entry name" value="lambda repressor-like DNA-binding domains"/>
    <property type="match status" value="1"/>
</dbReference>
<evidence type="ECO:0000313" key="6">
    <source>
        <dbReference type="EMBL" id="BCJ97705.1"/>
    </source>
</evidence>
<dbReference type="GO" id="GO:0003700">
    <property type="term" value="F:DNA-binding transcription factor activity"/>
    <property type="evidence" value="ECO:0007669"/>
    <property type="project" value="TreeGrafter"/>
</dbReference>
<reference evidence="6 7" key="1">
    <citation type="submission" date="2020-08" db="EMBL/GenBank/DDBJ databases">
        <title>Draft genome sequencing of an Anaerocolumna strain isolated from anoxic soil subjected to BSD treatment.</title>
        <authorList>
            <person name="Uek A."/>
            <person name="Tonouchi A."/>
        </authorList>
    </citation>
    <scope>NUCLEOTIDE SEQUENCE [LARGE SCALE GENOMIC DNA]</scope>
    <source>
        <strain evidence="6 7">CTTW</strain>
    </source>
</reference>
<dbReference type="InterPro" id="IPR000843">
    <property type="entry name" value="HTH_LacI"/>
</dbReference>
<dbReference type="SUPFAM" id="SSF47413">
    <property type="entry name" value="lambda repressor-like DNA-binding domains"/>
    <property type="match status" value="1"/>
</dbReference>
<dbReference type="EMBL" id="AP023368">
    <property type="protein sequence ID" value="BCJ97705.1"/>
    <property type="molecule type" value="Genomic_DNA"/>
</dbReference>
<dbReference type="PANTHER" id="PTHR30146:SF148">
    <property type="entry name" value="HTH-TYPE TRANSCRIPTIONAL REPRESSOR PURR-RELATED"/>
    <property type="match status" value="1"/>
</dbReference>
<dbReference type="PANTHER" id="PTHR30146">
    <property type="entry name" value="LACI-RELATED TRANSCRIPTIONAL REPRESSOR"/>
    <property type="match status" value="1"/>
</dbReference>
<dbReference type="Pfam" id="PF13377">
    <property type="entry name" value="Peripla_BP_3"/>
    <property type="match status" value="1"/>
</dbReference>
<dbReference type="RefSeq" id="WP_185258106.1">
    <property type="nucleotide sequence ID" value="NZ_AP023368.1"/>
</dbReference>
<dbReference type="AlphaFoldDB" id="A0A7I8DKY4"/>
<dbReference type="GO" id="GO:0000976">
    <property type="term" value="F:transcription cis-regulatory region binding"/>
    <property type="evidence" value="ECO:0007669"/>
    <property type="project" value="TreeGrafter"/>
</dbReference>
<dbReference type="InterPro" id="IPR010982">
    <property type="entry name" value="Lambda_DNA-bd_dom_sf"/>
</dbReference>
<dbReference type="CDD" id="cd01392">
    <property type="entry name" value="HTH_LacI"/>
    <property type="match status" value="1"/>
</dbReference>
<keyword evidence="3" id="KW-0238">DNA-binding</keyword>
<keyword evidence="7" id="KW-1185">Reference proteome</keyword>
<organism evidence="6 7">
    <name type="scientific">Anaerocolumna chitinilytica</name>
    <dbReference type="NCBI Taxonomy" id="1727145"/>
    <lineage>
        <taxon>Bacteria</taxon>
        <taxon>Bacillati</taxon>
        <taxon>Bacillota</taxon>
        <taxon>Clostridia</taxon>
        <taxon>Lachnospirales</taxon>
        <taxon>Lachnospiraceae</taxon>
        <taxon>Anaerocolumna</taxon>
    </lineage>
</organism>
<keyword evidence="4" id="KW-0804">Transcription</keyword>
<dbReference type="SUPFAM" id="SSF53822">
    <property type="entry name" value="Periplasmic binding protein-like I"/>
    <property type="match status" value="1"/>
</dbReference>
<proteinExistence type="predicted"/>
<dbReference type="PROSITE" id="PS50932">
    <property type="entry name" value="HTH_LACI_2"/>
    <property type="match status" value="1"/>
</dbReference>
<evidence type="ECO:0000313" key="7">
    <source>
        <dbReference type="Proteomes" id="UP000515703"/>
    </source>
</evidence>
<dbReference type="InterPro" id="IPR046335">
    <property type="entry name" value="LacI/GalR-like_sensor"/>
</dbReference>
<accession>A0A7I8DKY4</accession>
<evidence type="ECO:0000256" key="4">
    <source>
        <dbReference type="ARBA" id="ARBA00023163"/>
    </source>
</evidence>
<evidence type="ECO:0000256" key="1">
    <source>
        <dbReference type="ARBA" id="ARBA00022491"/>
    </source>
</evidence>
<evidence type="ECO:0000256" key="3">
    <source>
        <dbReference type="ARBA" id="ARBA00023125"/>
    </source>
</evidence>
<feature type="domain" description="HTH lacI-type" evidence="5">
    <location>
        <begin position="2"/>
        <end position="56"/>
    </location>
</feature>
<dbReference type="SMART" id="SM00354">
    <property type="entry name" value="HTH_LACI"/>
    <property type="match status" value="1"/>
</dbReference>
<dbReference type="KEGG" id="acht:bsdcttw_07460"/>
<gene>
    <name evidence="6" type="ORF">bsdcttw_07460</name>
</gene>
<dbReference type="Pfam" id="PF00356">
    <property type="entry name" value="LacI"/>
    <property type="match status" value="1"/>
</dbReference>
<keyword evidence="1" id="KW-0678">Repressor</keyword>
<dbReference type="Gene3D" id="3.40.50.2300">
    <property type="match status" value="2"/>
</dbReference>
<dbReference type="InterPro" id="IPR028082">
    <property type="entry name" value="Peripla_BP_I"/>
</dbReference>
<dbReference type="CDD" id="cd06267">
    <property type="entry name" value="PBP1_LacI_sugar_binding-like"/>
    <property type="match status" value="1"/>
</dbReference>
<reference evidence="6 7" key="2">
    <citation type="submission" date="2020-08" db="EMBL/GenBank/DDBJ databases">
        <authorList>
            <person name="Ueki A."/>
            <person name="Tonouchi A."/>
        </authorList>
    </citation>
    <scope>NUCLEOTIDE SEQUENCE [LARGE SCALE GENOMIC DNA]</scope>
    <source>
        <strain evidence="6 7">CTTW</strain>
    </source>
</reference>
<evidence type="ECO:0000259" key="5">
    <source>
        <dbReference type="PROSITE" id="PS50932"/>
    </source>
</evidence>
<keyword evidence="2" id="KW-0805">Transcription regulation</keyword>
<protein>
    <submittedName>
        <fullName evidence="6">LacI family transcriptional regulator</fullName>
    </submittedName>
</protein>
<name>A0A7I8DKY4_9FIRM</name>